<dbReference type="HOGENOM" id="CLU_2772202_0_0_10"/>
<protein>
    <submittedName>
        <fullName evidence="1">Uncharacterized protein</fullName>
    </submittedName>
</protein>
<name>F3QTB8_9BACT</name>
<gene>
    <name evidence="1" type="ORF">HMPREF9442_01436</name>
</gene>
<keyword evidence="2" id="KW-1185">Reference proteome</keyword>
<dbReference type="EMBL" id="AFBR01000036">
    <property type="protein sequence ID" value="EGG54644.1"/>
    <property type="molecule type" value="Genomic_DNA"/>
</dbReference>
<accession>F3QTB8</accession>
<evidence type="ECO:0000313" key="2">
    <source>
        <dbReference type="Proteomes" id="UP000005546"/>
    </source>
</evidence>
<proteinExistence type="predicted"/>
<dbReference type="AlphaFoldDB" id="F3QTB8"/>
<sequence length="69" mass="7929">MKEYPCGSCEYAGVMQNKQRAYNKNRVLFMIYVIRLFAKLVKIWIKPDKNSRFCGFISIGACCVGKQGL</sequence>
<organism evidence="1 2">
    <name type="scientific">Paraprevotella xylaniphila YIT 11841</name>
    <dbReference type="NCBI Taxonomy" id="762982"/>
    <lineage>
        <taxon>Bacteria</taxon>
        <taxon>Pseudomonadati</taxon>
        <taxon>Bacteroidota</taxon>
        <taxon>Bacteroidia</taxon>
        <taxon>Bacteroidales</taxon>
        <taxon>Prevotellaceae</taxon>
        <taxon>Paraprevotella</taxon>
    </lineage>
</organism>
<evidence type="ECO:0000313" key="1">
    <source>
        <dbReference type="EMBL" id="EGG54644.1"/>
    </source>
</evidence>
<dbReference type="STRING" id="762982.HMPREF9442_01436"/>
<dbReference type="Proteomes" id="UP000005546">
    <property type="component" value="Unassembled WGS sequence"/>
</dbReference>
<reference evidence="1 2" key="1">
    <citation type="submission" date="2011-02" db="EMBL/GenBank/DDBJ databases">
        <authorList>
            <person name="Weinstock G."/>
            <person name="Sodergren E."/>
            <person name="Clifton S."/>
            <person name="Fulton L."/>
            <person name="Fulton B."/>
            <person name="Courtney L."/>
            <person name="Fronick C."/>
            <person name="Harrison M."/>
            <person name="Strong C."/>
            <person name="Farmer C."/>
            <person name="Delahaunty K."/>
            <person name="Markovic C."/>
            <person name="Hall O."/>
            <person name="Minx P."/>
            <person name="Tomlinson C."/>
            <person name="Mitreva M."/>
            <person name="Hou S."/>
            <person name="Chen J."/>
            <person name="Wollam A."/>
            <person name="Pepin K.H."/>
            <person name="Johnson M."/>
            <person name="Bhonagiri V."/>
            <person name="Zhang X."/>
            <person name="Suruliraj S."/>
            <person name="Warren W."/>
            <person name="Chinwalla A."/>
            <person name="Mardis E.R."/>
            <person name="Wilson R.K."/>
        </authorList>
    </citation>
    <scope>NUCLEOTIDE SEQUENCE [LARGE SCALE GENOMIC DNA]</scope>
    <source>
        <strain evidence="1 2">YIT 11841</strain>
    </source>
</reference>
<comment type="caution">
    <text evidence="1">The sequence shown here is derived from an EMBL/GenBank/DDBJ whole genome shotgun (WGS) entry which is preliminary data.</text>
</comment>